<dbReference type="GO" id="GO:0005524">
    <property type="term" value="F:ATP binding"/>
    <property type="evidence" value="ECO:0007669"/>
    <property type="project" value="InterPro"/>
</dbReference>
<dbReference type="CDD" id="cd02423">
    <property type="entry name" value="Peptidase_C39G"/>
    <property type="match status" value="1"/>
</dbReference>
<feature type="signal peptide" evidence="1">
    <location>
        <begin position="1"/>
        <end position="22"/>
    </location>
</feature>
<dbReference type="Proteomes" id="UP000197424">
    <property type="component" value="Chromosome"/>
</dbReference>
<evidence type="ECO:0000313" key="3">
    <source>
        <dbReference type="EMBL" id="ASJ25275.1"/>
    </source>
</evidence>
<protein>
    <submittedName>
        <fullName evidence="3">Peptidase C39</fullName>
    </submittedName>
</protein>
<feature type="chain" id="PRO_5012219294" evidence="1">
    <location>
        <begin position="23"/>
        <end position="232"/>
    </location>
</feature>
<dbReference type="RefSeq" id="WP_088861216.1">
    <property type="nucleotide sequence ID" value="NZ_CP022115.1"/>
</dbReference>
<dbReference type="EMBL" id="CP022115">
    <property type="protein sequence ID" value="ASJ25275.1"/>
    <property type="molecule type" value="Genomic_DNA"/>
</dbReference>
<proteinExistence type="predicted"/>
<dbReference type="AlphaFoldDB" id="A0A248LL46"/>
<dbReference type="GO" id="GO:0008233">
    <property type="term" value="F:peptidase activity"/>
    <property type="evidence" value="ECO:0007669"/>
    <property type="project" value="InterPro"/>
</dbReference>
<dbReference type="OrthoDB" id="13401at2"/>
<dbReference type="Pfam" id="PF03412">
    <property type="entry name" value="Peptidase_C39"/>
    <property type="match status" value="1"/>
</dbReference>
<dbReference type="PROSITE" id="PS50990">
    <property type="entry name" value="PEPTIDASE_C39"/>
    <property type="match status" value="1"/>
</dbReference>
<sequence>MPILSRILPLGLSLVVSFSALAENSLPVPAYTGLNEGLTKHVTSLREARFDSVIEQKTDYSCGAAALATVLRYAFGRPLGELDVMKGMLVGADPATVQQYGFSMLDMKRFVQNQGLRASGFLADKTRLAQLRIPVITLIDSGGYKHFVVIRRVQNDEVHLADPAMGNRSMPLEDFARQWNGVLLAVAGPGYLRDTPLLQPRRVFSARTSINNSQPVPIAELLEFGFQHSDFF</sequence>
<reference evidence="4" key="1">
    <citation type="submission" date="2017-06" db="EMBL/GenBank/DDBJ databases">
        <title>Whole genome sequence of Laribacter hongkongensis LHGZ1.</title>
        <authorList>
            <person name="Chen D."/>
            <person name="Wu H."/>
            <person name="Chen J."/>
        </authorList>
    </citation>
    <scope>NUCLEOTIDE SEQUENCE [LARGE SCALE GENOMIC DNA]</scope>
    <source>
        <strain evidence="4">LHGZ1</strain>
    </source>
</reference>
<gene>
    <name evidence="3" type="ORF">LHGZ1_2444</name>
</gene>
<evidence type="ECO:0000313" key="4">
    <source>
        <dbReference type="Proteomes" id="UP000197424"/>
    </source>
</evidence>
<dbReference type="InterPro" id="IPR005074">
    <property type="entry name" value="Peptidase_C39"/>
</dbReference>
<dbReference type="GO" id="GO:0006508">
    <property type="term" value="P:proteolysis"/>
    <property type="evidence" value="ECO:0007669"/>
    <property type="project" value="InterPro"/>
</dbReference>
<evidence type="ECO:0000256" key="1">
    <source>
        <dbReference type="SAM" id="SignalP"/>
    </source>
</evidence>
<keyword evidence="1" id="KW-0732">Signal</keyword>
<accession>A0A248LL46</accession>
<name>A0A248LL46_9NEIS</name>
<dbReference type="Gene3D" id="3.90.70.10">
    <property type="entry name" value="Cysteine proteinases"/>
    <property type="match status" value="1"/>
</dbReference>
<organism evidence="3 4">
    <name type="scientific">Laribacter hongkongensis</name>
    <dbReference type="NCBI Taxonomy" id="168471"/>
    <lineage>
        <taxon>Bacteria</taxon>
        <taxon>Pseudomonadati</taxon>
        <taxon>Pseudomonadota</taxon>
        <taxon>Betaproteobacteria</taxon>
        <taxon>Neisseriales</taxon>
        <taxon>Aquaspirillaceae</taxon>
        <taxon>Laribacter</taxon>
    </lineage>
</organism>
<evidence type="ECO:0000259" key="2">
    <source>
        <dbReference type="PROSITE" id="PS50990"/>
    </source>
</evidence>
<feature type="domain" description="Peptidase C39" evidence="2">
    <location>
        <begin position="56"/>
        <end position="186"/>
    </location>
</feature>
<dbReference type="GO" id="GO:0016020">
    <property type="term" value="C:membrane"/>
    <property type="evidence" value="ECO:0007669"/>
    <property type="project" value="InterPro"/>
</dbReference>